<dbReference type="PANTHER" id="PTHR46599:SF3">
    <property type="entry name" value="PIGGYBAC TRANSPOSABLE ELEMENT-DERIVED PROTEIN 4"/>
    <property type="match status" value="1"/>
</dbReference>
<dbReference type="OrthoDB" id="3555811at2759"/>
<dbReference type="STRING" id="1149755.A0A2J6RYY3"/>
<proteinExistence type="predicted"/>
<evidence type="ECO:0000313" key="3">
    <source>
        <dbReference type="Proteomes" id="UP000235786"/>
    </source>
</evidence>
<keyword evidence="3" id="KW-1185">Reference proteome</keyword>
<feature type="domain" description="PiggyBac transposable element-derived protein" evidence="1">
    <location>
        <begin position="1"/>
        <end position="209"/>
    </location>
</feature>
<dbReference type="Pfam" id="PF13843">
    <property type="entry name" value="DDE_Tnp_1_7"/>
    <property type="match status" value="1"/>
</dbReference>
<dbReference type="Proteomes" id="UP000235786">
    <property type="component" value="Unassembled WGS sequence"/>
</dbReference>
<dbReference type="PANTHER" id="PTHR46599">
    <property type="entry name" value="PIGGYBAC TRANSPOSABLE ELEMENT-DERIVED PROTEIN 4"/>
    <property type="match status" value="1"/>
</dbReference>
<name>A0A2J6RYY3_HYAVF</name>
<dbReference type="InterPro" id="IPR029526">
    <property type="entry name" value="PGBD"/>
</dbReference>
<organism evidence="2 3">
    <name type="scientific">Hyaloscypha variabilis (strain UAMH 11265 / GT02V1 / F)</name>
    <name type="common">Meliniomyces variabilis</name>
    <dbReference type="NCBI Taxonomy" id="1149755"/>
    <lineage>
        <taxon>Eukaryota</taxon>
        <taxon>Fungi</taxon>
        <taxon>Dikarya</taxon>
        <taxon>Ascomycota</taxon>
        <taxon>Pezizomycotina</taxon>
        <taxon>Leotiomycetes</taxon>
        <taxon>Helotiales</taxon>
        <taxon>Hyaloscyphaceae</taxon>
        <taxon>Hyaloscypha</taxon>
        <taxon>Hyaloscypha variabilis</taxon>
    </lineage>
</organism>
<sequence>MPKKPIKQGYKIYGIADHGYIYNWLWSSRELKLQEMVLHPDLTPTGCLVRALALSLPRRHLTIYLDNYFTSIPLFAELRACNFGAVGTTRPHNEFPHGLAELKNRFATKLEWNTLLAAVVDEVLCLAWQDNNIVLGLSNIHTVDKADDFIEKARKRPAKTSTNGRIVRKVFGDDYVKELQIPRFIDDYNHYMGGVDLANQFREALYKCLQAISTKHIK</sequence>
<accession>A0A2J6RYY3</accession>
<evidence type="ECO:0000313" key="2">
    <source>
        <dbReference type="EMBL" id="PMD43719.1"/>
    </source>
</evidence>
<reference evidence="2 3" key="1">
    <citation type="submission" date="2016-04" db="EMBL/GenBank/DDBJ databases">
        <title>A degradative enzymes factory behind the ericoid mycorrhizal symbiosis.</title>
        <authorList>
            <consortium name="DOE Joint Genome Institute"/>
            <person name="Martino E."/>
            <person name="Morin E."/>
            <person name="Grelet G."/>
            <person name="Kuo A."/>
            <person name="Kohler A."/>
            <person name="Daghino S."/>
            <person name="Barry K."/>
            <person name="Choi C."/>
            <person name="Cichocki N."/>
            <person name="Clum A."/>
            <person name="Copeland A."/>
            <person name="Hainaut M."/>
            <person name="Haridas S."/>
            <person name="Labutti K."/>
            <person name="Lindquist E."/>
            <person name="Lipzen A."/>
            <person name="Khouja H.-R."/>
            <person name="Murat C."/>
            <person name="Ohm R."/>
            <person name="Olson A."/>
            <person name="Spatafora J."/>
            <person name="Veneault-Fourrey C."/>
            <person name="Henrissat B."/>
            <person name="Grigoriev I."/>
            <person name="Martin F."/>
            <person name="Perotto S."/>
        </authorList>
    </citation>
    <scope>NUCLEOTIDE SEQUENCE [LARGE SCALE GENOMIC DNA]</scope>
    <source>
        <strain evidence="2 3">F</strain>
    </source>
</reference>
<protein>
    <recommendedName>
        <fullName evidence="1">PiggyBac transposable element-derived protein domain-containing protein</fullName>
    </recommendedName>
</protein>
<dbReference type="AlphaFoldDB" id="A0A2J6RYY3"/>
<dbReference type="EMBL" id="KZ613942">
    <property type="protein sequence ID" value="PMD43719.1"/>
    <property type="molecule type" value="Genomic_DNA"/>
</dbReference>
<gene>
    <name evidence="2" type="ORF">L207DRAFT_580550</name>
</gene>
<evidence type="ECO:0000259" key="1">
    <source>
        <dbReference type="Pfam" id="PF13843"/>
    </source>
</evidence>